<feature type="transmembrane region" description="Helical" evidence="1">
    <location>
        <begin position="78"/>
        <end position="95"/>
    </location>
</feature>
<protein>
    <submittedName>
        <fullName evidence="2">Uncharacterized protein</fullName>
    </submittedName>
</protein>
<keyword evidence="1" id="KW-0812">Transmembrane</keyword>
<gene>
    <name evidence="2" type="ORF">M2319_004303</name>
</gene>
<keyword evidence="1" id="KW-0472">Membrane</keyword>
<dbReference type="Proteomes" id="UP001209755">
    <property type="component" value="Unassembled WGS sequence"/>
</dbReference>
<feature type="transmembrane region" description="Helical" evidence="1">
    <location>
        <begin position="132"/>
        <end position="149"/>
    </location>
</feature>
<comment type="caution">
    <text evidence="2">The sequence shown here is derived from an EMBL/GenBank/DDBJ whole genome shotgun (WGS) entry which is preliminary data.</text>
</comment>
<organism evidence="2 3">
    <name type="scientific">Rhodobium gokarnense</name>
    <dbReference type="NCBI Taxonomy" id="364296"/>
    <lineage>
        <taxon>Bacteria</taxon>
        <taxon>Pseudomonadati</taxon>
        <taxon>Pseudomonadota</taxon>
        <taxon>Alphaproteobacteria</taxon>
        <taxon>Hyphomicrobiales</taxon>
        <taxon>Rhodobiaceae</taxon>
        <taxon>Rhodobium</taxon>
    </lineage>
</organism>
<sequence length="250" mass="27036">MPRPPRMLSRALLLRLALWMPMAVAASLIVYIFLGVEGRTWVAQAVDVSRNAGYFINLFGFVLILAARRYLFLGVNILFSLSMLACAGLGVLDAFPGTGARYGNHGADATAAIGLVNYLVLSLALPKQGRAAFAALASAFPVVAIAAYVEITAPLAREFDAVDAKTTCMFRTRLPVRGAAKVERIDAFSDLDLGYVVGERSPRVAKVKGGEAYLWRYGAREFSKAFDDAGLPSTLPSDLVRRCAAERENR</sequence>
<name>A0ABT3HHQ7_9HYPH</name>
<feature type="transmembrane region" description="Helical" evidence="1">
    <location>
        <begin position="54"/>
        <end position="71"/>
    </location>
</feature>
<reference evidence="3" key="1">
    <citation type="submission" date="2023-07" db="EMBL/GenBank/DDBJ databases">
        <title>Genome sequencing of Purple Non-Sulfur Bacteria from various extreme environments.</title>
        <authorList>
            <person name="Mayer M."/>
        </authorList>
    </citation>
    <scope>NUCLEOTIDE SEQUENCE [LARGE SCALE GENOMIC DNA]</scope>
    <source>
        <strain evidence="3">DSM 17935</strain>
    </source>
</reference>
<feature type="transmembrane region" description="Helical" evidence="1">
    <location>
        <begin position="107"/>
        <end position="125"/>
    </location>
</feature>
<keyword evidence="3" id="KW-1185">Reference proteome</keyword>
<evidence type="ECO:0000313" key="2">
    <source>
        <dbReference type="EMBL" id="MCW2309939.1"/>
    </source>
</evidence>
<proteinExistence type="predicted"/>
<dbReference type="RefSeq" id="WP_264603514.1">
    <property type="nucleotide sequence ID" value="NZ_JAOQNS010000016.1"/>
</dbReference>
<dbReference type="EMBL" id="JAOQNS010000016">
    <property type="protein sequence ID" value="MCW2309939.1"/>
    <property type="molecule type" value="Genomic_DNA"/>
</dbReference>
<accession>A0ABT3HHQ7</accession>
<feature type="transmembrane region" description="Helical" evidence="1">
    <location>
        <begin position="12"/>
        <end position="34"/>
    </location>
</feature>
<evidence type="ECO:0000256" key="1">
    <source>
        <dbReference type="SAM" id="Phobius"/>
    </source>
</evidence>
<evidence type="ECO:0000313" key="3">
    <source>
        <dbReference type="Proteomes" id="UP001209755"/>
    </source>
</evidence>
<keyword evidence="1" id="KW-1133">Transmembrane helix</keyword>